<feature type="transmembrane region" description="Helical" evidence="1">
    <location>
        <begin position="13"/>
        <end position="31"/>
    </location>
</feature>
<evidence type="ECO:0000313" key="2">
    <source>
        <dbReference type="EMBL" id="SEL33516.1"/>
    </source>
</evidence>
<dbReference type="AlphaFoldDB" id="A0A1H7PCZ7"/>
<name>A0A1H7PCZ7_HALLR</name>
<gene>
    <name evidence="2" type="ORF">SAMN04488691_10452</name>
</gene>
<sequence>MGKWLRLYTKIHTYHYAVLGIAGIVATVVYASPGMHFIHIGPLQLDVFYIAFALFGLLFILSATDSYAPEDYGLSSSDSEK</sequence>
<accession>A0A1H7PCZ7</accession>
<protein>
    <submittedName>
        <fullName evidence="2">Uncharacterized protein</fullName>
    </submittedName>
</protein>
<keyword evidence="1" id="KW-0472">Membrane</keyword>
<reference evidence="2 3" key="1">
    <citation type="submission" date="2016-10" db="EMBL/GenBank/DDBJ databases">
        <authorList>
            <person name="de Groot N.N."/>
        </authorList>
    </citation>
    <scope>NUCLEOTIDE SEQUENCE [LARGE SCALE GENOMIC DNA]</scope>
    <source>
        <strain evidence="2 3">CDM_5</strain>
    </source>
</reference>
<dbReference type="EMBL" id="FOAD01000004">
    <property type="protein sequence ID" value="SEL33516.1"/>
    <property type="molecule type" value="Genomic_DNA"/>
</dbReference>
<dbReference type="Proteomes" id="UP000183894">
    <property type="component" value="Unassembled WGS sequence"/>
</dbReference>
<feature type="transmembrane region" description="Helical" evidence="1">
    <location>
        <begin position="43"/>
        <end position="64"/>
    </location>
</feature>
<keyword evidence="1" id="KW-0812">Transmembrane</keyword>
<organism evidence="2 3">
    <name type="scientific">Haloferax larsenii</name>
    <dbReference type="NCBI Taxonomy" id="302484"/>
    <lineage>
        <taxon>Archaea</taxon>
        <taxon>Methanobacteriati</taxon>
        <taxon>Methanobacteriota</taxon>
        <taxon>Stenosarchaea group</taxon>
        <taxon>Halobacteria</taxon>
        <taxon>Halobacteriales</taxon>
        <taxon>Haloferacaceae</taxon>
        <taxon>Haloferax</taxon>
    </lineage>
</organism>
<evidence type="ECO:0000256" key="1">
    <source>
        <dbReference type="SAM" id="Phobius"/>
    </source>
</evidence>
<keyword evidence="1" id="KW-1133">Transmembrane helix</keyword>
<evidence type="ECO:0000313" key="3">
    <source>
        <dbReference type="Proteomes" id="UP000183894"/>
    </source>
</evidence>
<proteinExistence type="predicted"/>